<evidence type="ECO:0000256" key="8">
    <source>
        <dbReference type="ARBA" id="ARBA00023224"/>
    </source>
</evidence>
<keyword evidence="2" id="KW-1003">Cell membrane</keyword>
<dbReference type="OrthoDB" id="5957871at2759"/>
<dbReference type="GO" id="GO:0005886">
    <property type="term" value="C:plasma membrane"/>
    <property type="evidence" value="ECO:0007669"/>
    <property type="project" value="UniProtKB-SubCell"/>
</dbReference>
<sequence>MEVIGRSDGNFTYNLLTIETDESSGESGPIYAIVLQSFAMLTVILLAIIGNILVIVAVLKFERLKTVANSFIVSLAFADLLVAVFVMPFNASQVIAGKWIFGRVVCDIFNGNDVLFSTASILHLCCISMDRYIAITDPFHYESKMTKRRVGLMLSCVWTAAVLISHGPVQLGWYTTVEERLNWNNRTDECNFVANKAYCAVSSSISFWIPSVIMLFVYAKIYKEARRQEKNIHSLTFQNGGGSPSSRQEQKRMKKEHKAAKTLGLIMGAFLACWVPFFLWYVSSTMCDTCHTPQIVVAILFWVGYFNSALNPLIYAFFNRDFRLAFIRLLRIKVARPNRRLPRFTCCCCCCPGRGIVGRRPSEMDSLYELRTVGQRLSVHSLDA</sequence>
<reference evidence="12 13" key="1">
    <citation type="submission" date="2020-08" db="EMBL/GenBank/DDBJ databases">
        <authorList>
            <person name="Hejnol A."/>
        </authorList>
    </citation>
    <scope>NUCLEOTIDE SEQUENCE [LARGE SCALE GENOMIC DNA]</scope>
</reference>
<keyword evidence="3 9" id="KW-0812">Transmembrane</keyword>
<dbReference type="GO" id="GO:0043410">
    <property type="term" value="P:positive regulation of MAPK cascade"/>
    <property type="evidence" value="ECO:0007669"/>
    <property type="project" value="TreeGrafter"/>
</dbReference>
<feature type="transmembrane region" description="Helical" evidence="10">
    <location>
        <begin position="193"/>
        <end position="218"/>
    </location>
</feature>
<protein>
    <recommendedName>
        <fullName evidence="11">G-protein coupled receptors family 1 profile domain-containing protein</fullName>
    </recommendedName>
</protein>
<evidence type="ECO:0000259" key="11">
    <source>
        <dbReference type="PROSITE" id="PS50262"/>
    </source>
</evidence>
<dbReference type="SMART" id="SM01381">
    <property type="entry name" value="7TM_GPCR_Srsx"/>
    <property type="match status" value="1"/>
</dbReference>
<keyword evidence="8 9" id="KW-0807">Transducer</keyword>
<keyword evidence="6 10" id="KW-0472">Membrane</keyword>
<evidence type="ECO:0000313" key="12">
    <source>
        <dbReference type="EMBL" id="CAD5123411.1"/>
    </source>
</evidence>
<name>A0A7I8W5A6_9ANNE</name>
<dbReference type="GO" id="GO:0004930">
    <property type="term" value="F:G protein-coupled receptor activity"/>
    <property type="evidence" value="ECO:0007669"/>
    <property type="project" value="UniProtKB-KW"/>
</dbReference>
<feature type="transmembrane region" description="Helical" evidence="10">
    <location>
        <begin position="30"/>
        <end position="59"/>
    </location>
</feature>
<dbReference type="Gene3D" id="1.20.1070.10">
    <property type="entry name" value="Rhodopsin 7-helix transmembrane proteins"/>
    <property type="match status" value="1"/>
</dbReference>
<keyword evidence="4 10" id="KW-1133">Transmembrane helix</keyword>
<dbReference type="InterPro" id="IPR000276">
    <property type="entry name" value="GPCR_Rhodpsn"/>
</dbReference>
<dbReference type="PANTHER" id="PTHR24248">
    <property type="entry name" value="ADRENERGIC RECEPTOR-RELATED G-PROTEIN COUPLED RECEPTOR"/>
    <property type="match status" value="1"/>
</dbReference>
<evidence type="ECO:0000256" key="7">
    <source>
        <dbReference type="ARBA" id="ARBA00023170"/>
    </source>
</evidence>
<evidence type="ECO:0000313" key="13">
    <source>
        <dbReference type="Proteomes" id="UP000549394"/>
    </source>
</evidence>
<dbReference type="AlphaFoldDB" id="A0A7I8W5A6"/>
<keyword evidence="5 9" id="KW-0297">G-protein coupled receptor</keyword>
<feature type="transmembrane region" description="Helical" evidence="10">
    <location>
        <begin position="71"/>
        <end position="89"/>
    </location>
</feature>
<evidence type="ECO:0000256" key="2">
    <source>
        <dbReference type="ARBA" id="ARBA00022475"/>
    </source>
</evidence>
<accession>A0A7I8W5A6</accession>
<comment type="caution">
    <text evidence="12">The sequence shown here is derived from an EMBL/GenBank/DDBJ whole genome shotgun (WGS) entry which is preliminary data.</text>
</comment>
<dbReference type="GO" id="GO:0071880">
    <property type="term" value="P:adenylate cyclase-activating adrenergic receptor signaling pathway"/>
    <property type="evidence" value="ECO:0007669"/>
    <property type="project" value="TreeGrafter"/>
</dbReference>
<evidence type="ECO:0000256" key="5">
    <source>
        <dbReference type="ARBA" id="ARBA00023040"/>
    </source>
</evidence>
<dbReference type="Proteomes" id="UP000549394">
    <property type="component" value="Unassembled WGS sequence"/>
</dbReference>
<feature type="transmembrane region" description="Helical" evidence="10">
    <location>
        <begin position="150"/>
        <end position="173"/>
    </location>
</feature>
<evidence type="ECO:0000256" key="3">
    <source>
        <dbReference type="ARBA" id="ARBA00022692"/>
    </source>
</evidence>
<comment type="subcellular location">
    <subcellularLocation>
        <location evidence="1">Cell membrane</location>
        <topology evidence="1">Multi-pass membrane protein</topology>
    </subcellularLocation>
</comment>
<feature type="transmembrane region" description="Helical" evidence="10">
    <location>
        <begin position="262"/>
        <end position="283"/>
    </location>
</feature>
<evidence type="ECO:0000256" key="10">
    <source>
        <dbReference type="SAM" id="Phobius"/>
    </source>
</evidence>
<feature type="transmembrane region" description="Helical" evidence="10">
    <location>
        <begin position="109"/>
        <end position="129"/>
    </location>
</feature>
<dbReference type="PROSITE" id="PS00237">
    <property type="entry name" value="G_PROTEIN_RECEP_F1_1"/>
    <property type="match status" value="1"/>
</dbReference>
<evidence type="ECO:0000256" key="4">
    <source>
        <dbReference type="ARBA" id="ARBA00022989"/>
    </source>
</evidence>
<organism evidence="12 13">
    <name type="scientific">Dimorphilus gyrociliatus</name>
    <dbReference type="NCBI Taxonomy" id="2664684"/>
    <lineage>
        <taxon>Eukaryota</taxon>
        <taxon>Metazoa</taxon>
        <taxon>Spiralia</taxon>
        <taxon>Lophotrochozoa</taxon>
        <taxon>Annelida</taxon>
        <taxon>Polychaeta</taxon>
        <taxon>Polychaeta incertae sedis</taxon>
        <taxon>Dinophilidae</taxon>
        <taxon>Dimorphilus</taxon>
    </lineage>
</organism>
<dbReference type="SUPFAM" id="SSF81321">
    <property type="entry name" value="Family A G protein-coupled receptor-like"/>
    <property type="match status" value="1"/>
</dbReference>
<keyword evidence="7 9" id="KW-0675">Receptor</keyword>
<proteinExistence type="inferred from homology"/>
<dbReference type="PRINTS" id="PR01102">
    <property type="entry name" value="5HT6RECEPTR"/>
</dbReference>
<dbReference type="PRINTS" id="PR00237">
    <property type="entry name" value="GPCRRHODOPSN"/>
</dbReference>
<feature type="domain" description="G-protein coupled receptors family 1 profile" evidence="11">
    <location>
        <begin position="50"/>
        <end position="315"/>
    </location>
</feature>
<feature type="transmembrane region" description="Helical" evidence="10">
    <location>
        <begin position="295"/>
        <end position="318"/>
    </location>
</feature>
<dbReference type="Pfam" id="PF00001">
    <property type="entry name" value="7tm_1"/>
    <property type="match status" value="1"/>
</dbReference>
<dbReference type="PROSITE" id="PS50262">
    <property type="entry name" value="G_PROTEIN_RECEP_F1_2"/>
    <property type="match status" value="1"/>
</dbReference>
<dbReference type="EMBL" id="CAJFCJ010000019">
    <property type="protein sequence ID" value="CAD5123411.1"/>
    <property type="molecule type" value="Genomic_DNA"/>
</dbReference>
<evidence type="ECO:0000256" key="6">
    <source>
        <dbReference type="ARBA" id="ARBA00023136"/>
    </source>
</evidence>
<gene>
    <name evidence="12" type="ORF">DGYR_LOCUS11094</name>
</gene>
<dbReference type="PANTHER" id="PTHR24248:SF66">
    <property type="entry name" value="OCTOPAMINE RECEPTOR BETA-3R"/>
    <property type="match status" value="1"/>
</dbReference>
<dbReference type="InterPro" id="IPR017452">
    <property type="entry name" value="GPCR_Rhodpsn_7TM"/>
</dbReference>
<evidence type="ECO:0000256" key="9">
    <source>
        <dbReference type="RuleBase" id="RU000688"/>
    </source>
</evidence>
<comment type="similarity">
    <text evidence="9">Belongs to the G-protein coupled receptor 1 family.</text>
</comment>
<dbReference type="CDD" id="cd15066">
    <property type="entry name" value="7tmA_DmOct-betaAR-like"/>
    <property type="match status" value="1"/>
</dbReference>
<keyword evidence="13" id="KW-1185">Reference proteome</keyword>
<evidence type="ECO:0000256" key="1">
    <source>
        <dbReference type="ARBA" id="ARBA00004651"/>
    </source>
</evidence>